<sequence>MVVRFILALVVAACIFIVLQMTGVFGTIGIMYRVWTLNRLEYGDVEAIPQTRQYLNSNDIAVRAAAAGGFGRIGQADAETISDLITKVDTDVPRVAESAAWSLGFVEINEPTDDDKAYQIDVLDSLIYALSHKNSRVRLSAAHAISTYGTRGIDAKRATEALVKCLTDQRMGYVAARALGDIGATDTAGDIAALLEDSPWHFQQEAAVALTKLQPLPVEVQAQLDELIENDAGVREAVEHALRISAQIRK</sequence>
<evidence type="ECO:0000313" key="1">
    <source>
        <dbReference type="EMBL" id="QDT99388.1"/>
    </source>
</evidence>
<protein>
    <submittedName>
        <fullName evidence="1">HEAT repeat protein</fullName>
    </submittedName>
</protein>
<dbReference type="InterPro" id="IPR016024">
    <property type="entry name" value="ARM-type_fold"/>
</dbReference>
<organism evidence="1 2">
    <name type="scientific">Gimesia aquarii</name>
    <dbReference type="NCBI Taxonomy" id="2527964"/>
    <lineage>
        <taxon>Bacteria</taxon>
        <taxon>Pseudomonadati</taxon>
        <taxon>Planctomycetota</taxon>
        <taxon>Planctomycetia</taxon>
        <taxon>Planctomycetales</taxon>
        <taxon>Planctomycetaceae</taxon>
        <taxon>Gimesia</taxon>
    </lineage>
</organism>
<dbReference type="GO" id="GO:0016491">
    <property type="term" value="F:oxidoreductase activity"/>
    <property type="evidence" value="ECO:0007669"/>
    <property type="project" value="TreeGrafter"/>
</dbReference>
<dbReference type="PANTHER" id="PTHR12697">
    <property type="entry name" value="PBS LYASE HEAT-LIKE PROTEIN"/>
    <property type="match status" value="1"/>
</dbReference>
<name>A0A517W2A4_9PLAN</name>
<dbReference type="AlphaFoldDB" id="A0A517W2A4"/>
<dbReference type="Proteomes" id="UP000318704">
    <property type="component" value="Chromosome"/>
</dbReference>
<dbReference type="PANTHER" id="PTHR12697:SF5">
    <property type="entry name" value="DEOXYHYPUSINE HYDROXYLASE"/>
    <property type="match status" value="1"/>
</dbReference>
<reference evidence="1 2" key="1">
    <citation type="submission" date="2019-03" db="EMBL/GenBank/DDBJ databases">
        <title>Deep-cultivation of Planctomycetes and their phenomic and genomic characterization uncovers novel biology.</title>
        <authorList>
            <person name="Wiegand S."/>
            <person name="Jogler M."/>
            <person name="Boedeker C."/>
            <person name="Pinto D."/>
            <person name="Vollmers J."/>
            <person name="Rivas-Marin E."/>
            <person name="Kohn T."/>
            <person name="Peeters S.H."/>
            <person name="Heuer A."/>
            <person name="Rast P."/>
            <person name="Oberbeckmann S."/>
            <person name="Bunk B."/>
            <person name="Jeske O."/>
            <person name="Meyerdierks A."/>
            <person name="Storesund J.E."/>
            <person name="Kallscheuer N."/>
            <person name="Luecker S."/>
            <person name="Lage O.M."/>
            <person name="Pohl T."/>
            <person name="Merkel B.J."/>
            <person name="Hornburger P."/>
            <person name="Mueller R.-W."/>
            <person name="Bruemmer F."/>
            <person name="Labrenz M."/>
            <person name="Spormann A.M."/>
            <person name="Op den Camp H."/>
            <person name="Overmann J."/>
            <person name="Amann R."/>
            <person name="Jetten M.S.M."/>
            <person name="Mascher T."/>
            <person name="Medema M.H."/>
            <person name="Devos D.P."/>
            <person name="Kaster A.-K."/>
            <person name="Ovreas L."/>
            <person name="Rohde M."/>
            <person name="Galperin M.Y."/>
            <person name="Jogler C."/>
        </authorList>
    </citation>
    <scope>NUCLEOTIDE SEQUENCE [LARGE SCALE GENOMIC DNA]</scope>
    <source>
        <strain evidence="1 2">V144</strain>
    </source>
</reference>
<proteinExistence type="predicted"/>
<dbReference type="SUPFAM" id="SSF48371">
    <property type="entry name" value="ARM repeat"/>
    <property type="match status" value="1"/>
</dbReference>
<gene>
    <name evidence="1" type="ORF">V144x_48990</name>
</gene>
<dbReference type="InterPro" id="IPR011989">
    <property type="entry name" value="ARM-like"/>
</dbReference>
<accession>A0A517W2A4</accession>
<dbReference type="RefSeq" id="WP_144988850.1">
    <property type="nucleotide sequence ID" value="NZ_CP037920.1"/>
</dbReference>
<dbReference type="Pfam" id="PF13646">
    <property type="entry name" value="HEAT_2"/>
    <property type="match status" value="1"/>
</dbReference>
<dbReference type="EMBL" id="CP037920">
    <property type="protein sequence ID" value="QDT99388.1"/>
    <property type="molecule type" value="Genomic_DNA"/>
</dbReference>
<dbReference type="Gene3D" id="1.25.10.10">
    <property type="entry name" value="Leucine-rich Repeat Variant"/>
    <property type="match status" value="2"/>
</dbReference>
<evidence type="ECO:0000313" key="2">
    <source>
        <dbReference type="Proteomes" id="UP000318704"/>
    </source>
</evidence>
<dbReference type="KEGG" id="gaw:V144x_48990"/>